<dbReference type="WBParaSite" id="Minc3s00024g01531">
    <property type="protein sequence ID" value="Minc3s00024g01531"/>
    <property type="gene ID" value="Minc3s00024g01531"/>
</dbReference>
<protein>
    <submittedName>
        <fullName evidence="2">Candidate secreted effector</fullName>
    </submittedName>
</protein>
<evidence type="ECO:0000313" key="1">
    <source>
        <dbReference type="Proteomes" id="UP000887563"/>
    </source>
</evidence>
<accession>A0A914KJH4</accession>
<proteinExistence type="predicted"/>
<name>A0A914KJH4_MELIC</name>
<dbReference type="Proteomes" id="UP000887563">
    <property type="component" value="Unplaced"/>
</dbReference>
<sequence>MIRLPSLYSLLMFRFECHRERVKLAKSDKRNNLDPTNIKNENLILNLEGDLFSEFPFFLYCQQVVFFHE</sequence>
<organism evidence="1 2">
    <name type="scientific">Meloidogyne incognita</name>
    <name type="common">Southern root-knot nematode worm</name>
    <name type="synonym">Oxyuris incognita</name>
    <dbReference type="NCBI Taxonomy" id="6306"/>
    <lineage>
        <taxon>Eukaryota</taxon>
        <taxon>Metazoa</taxon>
        <taxon>Ecdysozoa</taxon>
        <taxon>Nematoda</taxon>
        <taxon>Chromadorea</taxon>
        <taxon>Rhabditida</taxon>
        <taxon>Tylenchina</taxon>
        <taxon>Tylenchomorpha</taxon>
        <taxon>Tylenchoidea</taxon>
        <taxon>Meloidogynidae</taxon>
        <taxon>Meloidogyninae</taxon>
        <taxon>Meloidogyne</taxon>
        <taxon>Meloidogyne incognita group</taxon>
    </lineage>
</organism>
<reference evidence="2" key="1">
    <citation type="submission" date="2022-11" db="UniProtKB">
        <authorList>
            <consortium name="WormBaseParasite"/>
        </authorList>
    </citation>
    <scope>IDENTIFICATION</scope>
</reference>
<keyword evidence="1" id="KW-1185">Reference proteome</keyword>
<dbReference type="AlphaFoldDB" id="A0A914KJH4"/>
<evidence type="ECO:0000313" key="2">
    <source>
        <dbReference type="WBParaSite" id="Minc3s00024g01531"/>
    </source>
</evidence>